<dbReference type="GO" id="GO:0008864">
    <property type="term" value="F:formyltetrahydrofolate deformylase activity"/>
    <property type="evidence" value="ECO:0007669"/>
    <property type="project" value="InterPro"/>
</dbReference>
<keyword evidence="1" id="KW-0554">One-carbon metabolism</keyword>
<sequence length="305" mass="34437">MTPKKIVEVSVIGKDKKGVIATFTSLLFDCGVNIEDLEQTVREDFFLMRVKGDISGLTVSLTGLEGLLSEAAKKLDMEVSLNTRQSSGIKRMALMVTKEAHAPEAILAEIKAGRIQAEVAVMIGNREELRPLAEREGIPFFCFSSKIKEENEHNIIELLRQPEYNVDLIVLARYMQILSPEFTFRYEGKIINIHPSLLPAYPGARAYRQAYDNGSTVAGATAHFVTMDLDRGPIIYQEAFYIDKSSDTLQDVVRRGQDLEKRILSRAVRMFVDEELYMHWGKVYWRKSPYNDGTCPEVGHLPSIS</sequence>
<dbReference type="SUPFAM" id="SSF55021">
    <property type="entry name" value="ACT-like"/>
    <property type="match status" value="1"/>
</dbReference>
<protein>
    <submittedName>
        <fullName evidence="4">Formyl transferase domain protein</fullName>
    </submittedName>
</protein>
<keyword evidence="4" id="KW-0808">Transferase</keyword>
<dbReference type="PROSITE" id="PS51671">
    <property type="entry name" value="ACT"/>
    <property type="match status" value="1"/>
</dbReference>
<dbReference type="OrthoDB" id="9806170at2"/>
<keyword evidence="2" id="KW-0378">Hydrolase</keyword>
<evidence type="ECO:0000256" key="2">
    <source>
        <dbReference type="ARBA" id="ARBA00022801"/>
    </source>
</evidence>
<dbReference type="PRINTS" id="PR01575">
    <property type="entry name" value="FFH4HYDRLASE"/>
</dbReference>
<dbReference type="InterPro" id="IPR036477">
    <property type="entry name" value="Formyl_transf_N_sf"/>
</dbReference>
<dbReference type="Pfam" id="PF00551">
    <property type="entry name" value="Formyl_trans_N"/>
    <property type="match status" value="1"/>
</dbReference>
<dbReference type="InterPro" id="IPR002376">
    <property type="entry name" value="Formyl_transf_N"/>
</dbReference>
<dbReference type="EMBL" id="CP002432">
    <property type="protein sequence ID" value="ADU66668.1"/>
    <property type="molecule type" value="Genomic_DNA"/>
</dbReference>
<dbReference type="GO" id="GO:0006730">
    <property type="term" value="P:one-carbon metabolic process"/>
    <property type="evidence" value="ECO:0007669"/>
    <property type="project" value="UniProtKB-KW"/>
</dbReference>
<dbReference type="SUPFAM" id="SSF53328">
    <property type="entry name" value="Formyltransferase"/>
    <property type="match status" value="1"/>
</dbReference>
<gene>
    <name evidence="4" type="ordered locus">Selin_1941</name>
</gene>
<dbReference type="Gene3D" id="3.40.50.170">
    <property type="entry name" value="Formyl transferase, N-terminal domain"/>
    <property type="match status" value="1"/>
</dbReference>
<evidence type="ECO:0000313" key="4">
    <source>
        <dbReference type="EMBL" id="ADU66668.1"/>
    </source>
</evidence>
<dbReference type="InterPro" id="IPR002912">
    <property type="entry name" value="ACT_dom"/>
</dbReference>
<dbReference type="HOGENOM" id="CLU_038395_3_0_0"/>
<name>E6W242_DESIS</name>
<dbReference type="GO" id="GO:0016740">
    <property type="term" value="F:transferase activity"/>
    <property type="evidence" value="ECO:0007669"/>
    <property type="project" value="UniProtKB-KW"/>
</dbReference>
<dbReference type="eggNOG" id="COG0788">
    <property type="taxonomic scope" value="Bacteria"/>
</dbReference>
<dbReference type="InterPro" id="IPR004810">
    <property type="entry name" value="PurU"/>
</dbReference>
<keyword evidence="5" id="KW-1185">Reference proteome</keyword>
<dbReference type="GO" id="GO:0006189">
    <property type="term" value="P:'de novo' IMP biosynthetic process"/>
    <property type="evidence" value="ECO:0007669"/>
    <property type="project" value="InterPro"/>
</dbReference>
<dbReference type="STRING" id="653733.Selin_1941"/>
<reference evidence="4 5" key="1">
    <citation type="submission" date="2010-12" db="EMBL/GenBank/DDBJ databases">
        <title>Complete sequence of Desulfurispirillum indicum S5.</title>
        <authorList>
            <consortium name="US DOE Joint Genome Institute"/>
            <person name="Lucas S."/>
            <person name="Copeland A."/>
            <person name="Lapidus A."/>
            <person name="Cheng J.-F."/>
            <person name="Goodwin L."/>
            <person name="Pitluck S."/>
            <person name="Chertkov O."/>
            <person name="Held B."/>
            <person name="Detter J.C."/>
            <person name="Han C."/>
            <person name="Tapia R."/>
            <person name="Land M."/>
            <person name="Hauser L."/>
            <person name="Kyrpides N."/>
            <person name="Ivanova N."/>
            <person name="Mikhailova N."/>
            <person name="Haggblom M."/>
            <person name="Rauschenbach I."/>
            <person name="Bini E."/>
            <person name="Woyke T."/>
        </authorList>
    </citation>
    <scope>NUCLEOTIDE SEQUENCE [LARGE SCALE GENOMIC DNA]</scope>
    <source>
        <strain evidence="5">ATCC BAA-1389 / DSM 22839 / S5</strain>
    </source>
</reference>
<evidence type="ECO:0000313" key="5">
    <source>
        <dbReference type="Proteomes" id="UP000002572"/>
    </source>
</evidence>
<dbReference type="InterPro" id="IPR045865">
    <property type="entry name" value="ACT-like_dom_sf"/>
</dbReference>
<dbReference type="KEGG" id="din:Selin_1941"/>
<dbReference type="Gene3D" id="3.30.70.260">
    <property type="match status" value="1"/>
</dbReference>
<accession>E6W242</accession>
<evidence type="ECO:0000256" key="1">
    <source>
        <dbReference type="ARBA" id="ARBA00022563"/>
    </source>
</evidence>
<dbReference type="NCBIfam" id="NF004684">
    <property type="entry name" value="PRK06027.1"/>
    <property type="match status" value="1"/>
</dbReference>
<dbReference type="Proteomes" id="UP000002572">
    <property type="component" value="Chromosome"/>
</dbReference>
<dbReference type="PIRSF" id="PIRSF036480">
    <property type="entry name" value="FormyFH4_hydr"/>
    <property type="match status" value="1"/>
</dbReference>
<organism evidence="4 5">
    <name type="scientific">Desulfurispirillum indicum (strain ATCC BAA-1389 / DSM 22839 / S5)</name>
    <dbReference type="NCBI Taxonomy" id="653733"/>
    <lineage>
        <taxon>Bacteria</taxon>
        <taxon>Pseudomonadati</taxon>
        <taxon>Chrysiogenota</taxon>
        <taxon>Chrysiogenia</taxon>
        <taxon>Chrysiogenales</taxon>
        <taxon>Chrysiogenaceae</taxon>
        <taxon>Desulfurispirillum</taxon>
    </lineage>
</organism>
<dbReference type="PANTHER" id="PTHR42706">
    <property type="entry name" value="FORMYLTETRAHYDROFOLATE DEFORMYLASE"/>
    <property type="match status" value="1"/>
</dbReference>
<proteinExistence type="predicted"/>
<dbReference type="RefSeq" id="WP_013506548.1">
    <property type="nucleotide sequence ID" value="NC_014836.1"/>
</dbReference>
<dbReference type="AlphaFoldDB" id="E6W242"/>
<feature type="domain" description="ACT" evidence="3">
    <location>
        <begin position="8"/>
        <end position="86"/>
    </location>
</feature>
<dbReference type="FunCoup" id="E6W242">
    <property type="interactions" value="309"/>
</dbReference>
<evidence type="ECO:0000259" key="3">
    <source>
        <dbReference type="PROSITE" id="PS51671"/>
    </source>
</evidence>
<dbReference type="PANTHER" id="PTHR42706:SF1">
    <property type="entry name" value="FORMYLTETRAHYDROFOLATE DEFORMYLASE 2, MITOCHONDRIAL"/>
    <property type="match status" value="1"/>
</dbReference>
<dbReference type="InParanoid" id="E6W242"/>
<dbReference type="Pfam" id="PF13740">
    <property type="entry name" value="ACT_6"/>
    <property type="match status" value="1"/>
</dbReference>